<keyword evidence="4 11" id="KW-0812">Transmembrane</keyword>
<evidence type="ECO:0000256" key="10">
    <source>
        <dbReference type="SAM" id="MobiDB-lite"/>
    </source>
</evidence>
<feature type="transmembrane region" description="Helical" evidence="11">
    <location>
        <begin position="180"/>
        <end position="203"/>
    </location>
</feature>
<evidence type="ECO:0000256" key="6">
    <source>
        <dbReference type="ARBA" id="ARBA00023053"/>
    </source>
</evidence>
<evidence type="ECO:0000259" key="12">
    <source>
        <dbReference type="Pfam" id="PF00999"/>
    </source>
</evidence>
<organism evidence="13">
    <name type="scientific">Aplanochytrium stocchinoi</name>
    <dbReference type="NCBI Taxonomy" id="215587"/>
    <lineage>
        <taxon>Eukaryota</taxon>
        <taxon>Sar</taxon>
        <taxon>Stramenopiles</taxon>
        <taxon>Bigyra</taxon>
        <taxon>Labyrinthulomycetes</taxon>
        <taxon>Thraustochytrida</taxon>
        <taxon>Thraustochytriidae</taxon>
        <taxon>Aplanochytrium</taxon>
    </lineage>
</organism>
<dbReference type="InterPro" id="IPR018422">
    <property type="entry name" value="Cation/H_exchanger_CPA1"/>
</dbReference>
<sequence>MSVAEIVFAFIFISMEFESVSAYTRQLAAVAAAGNVDTEACKNLTINFEVVPSFTVLYFLLGTLAFGALTLFLQRFFLTNVPSTLKMFVEGLVLGALHAWSNKGLGAMSESIEMWVNIDPHLLLAVFIPPLIFTDVVKLDLHLLKKTFVQCVILAVPMVLGMIVGLGFAARTLVPQWSDFLVFTFGATLGATDPVSVVSVLELIKCPPKLKMIIGGESHLGDLTSLTVFLIFLDLSTGAATGSTDLITFVLRMVFVGALVGIALGSFVVLLLRKTSDKTSSRAVLLQLLITIALAYVSFVFSENFLKSSGIMCVFTTSLVLAMYSRGYMANIEVIDRIWEVVEYFASTIIFTLAGLILGKELVSNITSGLFTPRDYFLVPVFYLILMALRSILVFLLYKYLKGQGYGMTLREALMVTWGGLRGAVNLTLGIVVQLEIKFTVGEEEASRFLLYVGGVVFLMLLINASLTKFVLNSLGLSQITQVEAEVLKYIRTKFEGSASIVYHKLSAMEEFENHNTSLVVSHVSSLNLERNNKNINENFVDENERVSVGRPRHISFDDALEFANADSTETLLKKQLRSLFYSALSASYWSQIKDGALPLRAVVSNILFYSIDLAKDEVLKGKPLNDFQYTMLPNTLYKYNRHLSRMDWISQYVTLPDFVVQWYGRAHVKLIYNGVFLATIIKEGHENAQQVLKEFTSGGDGNVSSKVVQIIRESESQVKEAENYLEFAETEDRRISDTVHATRLVYKVLEKQRKFVEKLKDQGIINETVRFKMLKGIRLDREAINKLKVDETFDIKQRLTALTAGSSTEETENAHSPERRHSNESDKDSLPPGELTRSTVFNESDI</sequence>
<keyword evidence="8 11" id="KW-0472">Membrane</keyword>
<dbReference type="GO" id="GO:0098719">
    <property type="term" value="P:sodium ion import across plasma membrane"/>
    <property type="evidence" value="ECO:0007669"/>
    <property type="project" value="TreeGrafter"/>
</dbReference>
<feature type="transmembrane region" description="Helical" evidence="11">
    <location>
        <begin position="223"/>
        <end position="243"/>
    </location>
</feature>
<comment type="subcellular location">
    <subcellularLocation>
        <location evidence="1">Cell membrane</location>
        <topology evidence="1">Multi-pass membrane protein</topology>
    </subcellularLocation>
</comment>
<feature type="transmembrane region" description="Helical" evidence="11">
    <location>
        <begin position="378"/>
        <end position="401"/>
    </location>
</feature>
<evidence type="ECO:0000256" key="9">
    <source>
        <dbReference type="ARBA" id="ARBA00023201"/>
    </source>
</evidence>
<feature type="compositionally biased region" description="Basic and acidic residues" evidence="10">
    <location>
        <begin position="813"/>
        <end position="830"/>
    </location>
</feature>
<evidence type="ECO:0000256" key="7">
    <source>
        <dbReference type="ARBA" id="ARBA00023065"/>
    </source>
</evidence>
<feature type="compositionally biased region" description="Polar residues" evidence="10">
    <location>
        <begin position="837"/>
        <end position="847"/>
    </location>
</feature>
<feature type="transmembrane region" description="Helical" evidence="11">
    <location>
        <begin position="284"/>
        <end position="302"/>
    </location>
</feature>
<evidence type="ECO:0000313" key="13">
    <source>
        <dbReference type="EMBL" id="CAE0437438.1"/>
    </source>
</evidence>
<name>A0A7S3LP22_9STRA</name>
<dbReference type="PANTHER" id="PTHR10110:SF86">
    <property type="entry name" value="SODIUM_HYDROGEN EXCHANGER 7"/>
    <property type="match status" value="1"/>
</dbReference>
<evidence type="ECO:0000256" key="5">
    <source>
        <dbReference type="ARBA" id="ARBA00022989"/>
    </source>
</evidence>
<keyword evidence="7" id="KW-0406">Ion transport</keyword>
<dbReference type="EMBL" id="HBIN01010301">
    <property type="protein sequence ID" value="CAE0437438.1"/>
    <property type="molecule type" value="Transcribed_RNA"/>
</dbReference>
<dbReference type="Gene3D" id="6.10.140.1330">
    <property type="match status" value="1"/>
</dbReference>
<evidence type="ECO:0000256" key="1">
    <source>
        <dbReference type="ARBA" id="ARBA00004651"/>
    </source>
</evidence>
<evidence type="ECO:0000256" key="3">
    <source>
        <dbReference type="ARBA" id="ARBA00022475"/>
    </source>
</evidence>
<dbReference type="GO" id="GO:0015386">
    <property type="term" value="F:potassium:proton antiporter activity"/>
    <property type="evidence" value="ECO:0007669"/>
    <property type="project" value="TreeGrafter"/>
</dbReference>
<reference evidence="13" key="1">
    <citation type="submission" date="2021-01" db="EMBL/GenBank/DDBJ databases">
        <authorList>
            <person name="Corre E."/>
            <person name="Pelletier E."/>
            <person name="Niang G."/>
            <person name="Scheremetjew M."/>
            <person name="Finn R."/>
            <person name="Kale V."/>
            <person name="Holt S."/>
            <person name="Cochrane G."/>
            <person name="Meng A."/>
            <person name="Brown T."/>
            <person name="Cohen L."/>
        </authorList>
    </citation>
    <scope>NUCLEOTIDE SEQUENCE</scope>
    <source>
        <strain evidence="13">GSBS06</strain>
    </source>
</reference>
<keyword evidence="9" id="KW-0739">Sodium transport</keyword>
<dbReference type="GO" id="GO:0051453">
    <property type="term" value="P:regulation of intracellular pH"/>
    <property type="evidence" value="ECO:0007669"/>
    <property type="project" value="TreeGrafter"/>
</dbReference>
<evidence type="ECO:0000256" key="8">
    <source>
        <dbReference type="ARBA" id="ARBA00023136"/>
    </source>
</evidence>
<feature type="region of interest" description="Disordered" evidence="10">
    <location>
        <begin position="805"/>
        <end position="847"/>
    </location>
</feature>
<feature type="transmembrane region" description="Helical" evidence="11">
    <location>
        <begin position="151"/>
        <end position="174"/>
    </location>
</feature>
<feature type="domain" description="Cation/H+ exchanger transmembrane" evidence="12">
    <location>
        <begin position="73"/>
        <end position="472"/>
    </location>
</feature>
<feature type="transmembrane region" description="Helical" evidence="11">
    <location>
        <begin position="56"/>
        <end position="73"/>
    </location>
</feature>
<proteinExistence type="predicted"/>
<keyword evidence="6" id="KW-0915">Sodium</keyword>
<feature type="transmembrane region" description="Helical" evidence="11">
    <location>
        <begin position="249"/>
        <end position="272"/>
    </location>
</feature>
<feature type="transmembrane region" description="Helical" evidence="11">
    <location>
        <begin position="308"/>
        <end position="329"/>
    </location>
</feature>
<dbReference type="Pfam" id="PF00999">
    <property type="entry name" value="Na_H_Exchanger"/>
    <property type="match status" value="1"/>
</dbReference>
<dbReference type="InterPro" id="IPR006153">
    <property type="entry name" value="Cation/H_exchanger_TM"/>
</dbReference>
<protein>
    <recommendedName>
        <fullName evidence="12">Cation/H+ exchanger transmembrane domain-containing protein</fullName>
    </recommendedName>
</protein>
<dbReference type="GO" id="GO:0005886">
    <property type="term" value="C:plasma membrane"/>
    <property type="evidence" value="ECO:0007669"/>
    <property type="project" value="UniProtKB-SubCell"/>
</dbReference>
<keyword evidence="2" id="KW-0813">Transport</keyword>
<feature type="transmembrane region" description="Helical" evidence="11">
    <location>
        <begin position="341"/>
        <end position="358"/>
    </location>
</feature>
<evidence type="ECO:0000256" key="4">
    <source>
        <dbReference type="ARBA" id="ARBA00022692"/>
    </source>
</evidence>
<dbReference type="PANTHER" id="PTHR10110">
    <property type="entry name" value="SODIUM/HYDROGEN EXCHANGER"/>
    <property type="match status" value="1"/>
</dbReference>
<dbReference type="GO" id="GO:0015385">
    <property type="term" value="F:sodium:proton antiporter activity"/>
    <property type="evidence" value="ECO:0007669"/>
    <property type="project" value="InterPro"/>
</dbReference>
<accession>A0A7S3LP22</accession>
<evidence type="ECO:0000256" key="2">
    <source>
        <dbReference type="ARBA" id="ARBA00022448"/>
    </source>
</evidence>
<keyword evidence="3" id="KW-1003">Cell membrane</keyword>
<keyword evidence="5 11" id="KW-1133">Transmembrane helix</keyword>
<gene>
    <name evidence="13" type="ORF">ASTO00021_LOCUS7695</name>
</gene>
<dbReference type="AlphaFoldDB" id="A0A7S3LP22"/>
<feature type="transmembrane region" description="Helical" evidence="11">
    <location>
        <begin position="449"/>
        <end position="472"/>
    </location>
</feature>
<evidence type="ECO:0000256" key="11">
    <source>
        <dbReference type="SAM" id="Phobius"/>
    </source>
</evidence>